<evidence type="ECO:0000313" key="8">
    <source>
        <dbReference type="Proteomes" id="UP000298030"/>
    </source>
</evidence>
<gene>
    <name evidence="7" type="ORF">FA13DRAFT_1628699</name>
</gene>
<comment type="subcellular location">
    <subcellularLocation>
        <location evidence="1">Nucleus</location>
    </subcellularLocation>
</comment>
<evidence type="ECO:0000256" key="2">
    <source>
        <dbReference type="ARBA" id="ARBA00022553"/>
    </source>
</evidence>
<dbReference type="PANTHER" id="PTHR15263:SF1">
    <property type="entry name" value="NF-KAPPA-B INHIBITOR-LIKE PROTEIN 1"/>
    <property type="match status" value="1"/>
</dbReference>
<keyword evidence="3" id="KW-0677">Repeat</keyword>
<protein>
    <submittedName>
        <fullName evidence="7">Uncharacterized protein</fullName>
    </submittedName>
</protein>
<dbReference type="InterPro" id="IPR038753">
    <property type="entry name" value="NFKBIL1"/>
</dbReference>
<keyword evidence="8" id="KW-1185">Reference proteome</keyword>
<feature type="region of interest" description="Disordered" evidence="6">
    <location>
        <begin position="31"/>
        <end position="73"/>
    </location>
</feature>
<evidence type="ECO:0000256" key="1">
    <source>
        <dbReference type="ARBA" id="ARBA00004123"/>
    </source>
</evidence>
<evidence type="ECO:0000256" key="3">
    <source>
        <dbReference type="ARBA" id="ARBA00022737"/>
    </source>
</evidence>
<keyword evidence="2" id="KW-0597">Phosphoprotein</keyword>
<name>A0A4Y7TCF5_COPMI</name>
<dbReference type="PANTHER" id="PTHR15263">
    <property type="entry name" value="I-KAPPA-B-LIKE PROTEIN IKBL"/>
    <property type="match status" value="1"/>
</dbReference>
<proteinExistence type="predicted"/>
<dbReference type="GO" id="GO:0043124">
    <property type="term" value="P:negative regulation of canonical NF-kappaB signal transduction"/>
    <property type="evidence" value="ECO:0007669"/>
    <property type="project" value="InterPro"/>
</dbReference>
<feature type="compositionally biased region" description="Basic and acidic residues" evidence="6">
    <location>
        <begin position="31"/>
        <end position="51"/>
    </location>
</feature>
<evidence type="ECO:0000256" key="5">
    <source>
        <dbReference type="ARBA" id="ARBA00023242"/>
    </source>
</evidence>
<dbReference type="Proteomes" id="UP000298030">
    <property type="component" value="Unassembled WGS sequence"/>
</dbReference>
<dbReference type="EMBL" id="QPFP01000017">
    <property type="protein sequence ID" value="TEB31820.1"/>
    <property type="molecule type" value="Genomic_DNA"/>
</dbReference>
<evidence type="ECO:0000256" key="4">
    <source>
        <dbReference type="ARBA" id="ARBA00023043"/>
    </source>
</evidence>
<dbReference type="GO" id="GO:0005634">
    <property type="term" value="C:nucleus"/>
    <property type="evidence" value="ECO:0007669"/>
    <property type="project" value="UniProtKB-SubCell"/>
</dbReference>
<evidence type="ECO:0000256" key="6">
    <source>
        <dbReference type="SAM" id="MobiDB-lite"/>
    </source>
</evidence>
<organism evidence="7 8">
    <name type="scientific">Coprinellus micaceus</name>
    <name type="common">Glistening ink-cap mushroom</name>
    <name type="synonym">Coprinus micaceus</name>
    <dbReference type="NCBI Taxonomy" id="71717"/>
    <lineage>
        <taxon>Eukaryota</taxon>
        <taxon>Fungi</taxon>
        <taxon>Dikarya</taxon>
        <taxon>Basidiomycota</taxon>
        <taxon>Agaricomycotina</taxon>
        <taxon>Agaricomycetes</taxon>
        <taxon>Agaricomycetidae</taxon>
        <taxon>Agaricales</taxon>
        <taxon>Agaricineae</taxon>
        <taxon>Psathyrellaceae</taxon>
        <taxon>Coprinellus</taxon>
    </lineage>
</organism>
<keyword evidence="5" id="KW-0539">Nucleus</keyword>
<dbReference type="AlphaFoldDB" id="A0A4Y7TCF5"/>
<dbReference type="OrthoDB" id="3241983at2759"/>
<sequence length="188" mass="22408">MKEEARRIKEFQERVRLQEEEEARQELLKREKLERQRLNEQYQRDMAERRRAQASPSNRMNVDGPPAAPSIDDRLNDYEKRWDILTQKGARDLRFSDMPWPVLCDMRDLSALTPANIEPFVAHSLRLVGPGENTLKQLIKSDLLMWHPDRFTKYRKRIVQLHWPMVQEGVNIVTEVLINMKKDLTRFA</sequence>
<dbReference type="STRING" id="71717.A0A4Y7TCF5"/>
<accession>A0A4Y7TCF5</accession>
<reference evidence="7 8" key="1">
    <citation type="journal article" date="2019" name="Nat. Ecol. Evol.">
        <title>Megaphylogeny resolves global patterns of mushroom evolution.</title>
        <authorList>
            <person name="Varga T."/>
            <person name="Krizsan K."/>
            <person name="Foldi C."/>
            <person name="Dima B."/>
            <person name="Sanchez-Garcia M."/>
            <person name="Sanchez-Ramirez S."/>
            <person name="Szollosi G.J."/>
            <person name="Szarkandi J.G."/>
            <person name="Papp V."/>
            <person name="Albert L."/>
            <person name="Andreopoulos W."/>
            <person name="Angelini C."/>
            <person name="Antonin V."/>
            <person name="Barry K.W."/>
            <person name="Bougher N.L."/>
            <person name="Buchanan P."/>
            <person name="Buyck B."/>
            <person name="Bense V."/>
            <person name="Catcheside P."/>
            <person name="Chovatia M."/>
            <person name="Cooper J."/>
            <person name="Damon W."/>
            <person name="Desjardin D."/>
            <person name="Finy P."/>
            <person name="Geml J."/>
            <person name="Haridas S."/>
            <person name="Hughes K."/>
            <person name="Justo A."/>
            <person name="Karasinski D."/>
            <person name="Kautmanova I."/>
            <person name="Kiss B."/>
            <person name="Kocsube S."/>
            <person name="Kotiranta H."/>
            <person name="LaButti K.M."/>
            <person name="Lechner B.E."/>
            <person name="Liimatainen K."/>
            <person name="Lipzen A."/>
            <person name="Lukacs Z."/>
            <person name="Mihaltcheva S."/>
            <person name="Morgado L.N."/>
            <person name="Niskanen T."/>
            <person name="Noordeloos M.E."/>
            <person name="Ohm R.A."/>
            <person name="Ortiz-Santana B."/>
            <person name="Ovrebo C."/>
            <person name="Racz N."/>
            <person name="Riley R."/>
            <person name="Savchenko A."/>
            <person name="Shiryaev A."/>
            <person name="Soop K."/>
            <person name="Spirin V."/>
            <person name="Szebenyi C."/>
            <person name="Tomsovsky M."/>
            <person name="Tulloss R.E."/>
            <person name="Uehling J."/>
            <person name="Grigoriev I.V."/>
            <person name="Vagvolgyi C."/>
            <person name="Papp T."/>
            <person name="Martin F.M."/>
            <person name="Miettinen O."/>
            <person name="Hibbett D.S."/>
            <person name="Nagy L.G."/>
        </authorList>
    </citation>
    <scope>NUCLEOTIDE SEQUENCE [LARGE SCALE GENOMIC DNA]</scope>
    <source>
        <strain evidence="7 8">FP101781</strain>
    </source>
</reference>
<evidence type="ECO:0000313" key="7">
    <source>
        <dbReference type="EMBL" id="TEB31820.1"/>
    </source>
</evidence>
<keyword evidence="4" id="KW-0040">ANK repeat</keyword>
<comment type="caution">
    <text evidence="7">The sequence shown here is derived from an EMBL/GenBank/DDBJ whole genome shotgun (WGS) entry which is preliminary data.</text>
</comment>